<evidence type="ECO:0000256" key="1">
    <source>
        <dbReference type="ARBA" id="ARBA00001913"/>
    </source>
</evidence>
<keyword evidence="6 19" id="KW-0479">Metal-binding</keyword>
<feature type="active site" evidence="18">
    <location>
        <position position="546"/>
    </location>
</feature>
<feature type="active site" description="Proton donor" evidence="18">
    <location>
        <position position="277"/>
    </location>
</feature>
<protein>
    <recommendedName>
        <fullName evidence="21">alpha-1,2-Mannosidase</fullName>
        <ecNumber evidence="21">3.2.1.-</ecNumber>
    </recommendedName>
</protein>
<feature type="active site" evidence="18">
    <location>
        <position position="410"/>
    </location>
</feature>
<accession>A0A915JZP7</accession>
<keyword evidence="12 23" id="KW-0472">Membrane</keyword>
<keyword evidence="15 21" id="KW-0326">Glycosidase</keyword>
<evidence type="ECO:0000256" key="16">
    <source>
        <dbReference type="ARBA" id="ARBA00047669"/>
    </source>
</evidence>
<comment type="subcellular location">
    <subcellularLocation>
        <location evidence="2">Golgi apparatus membrane</location>
        <topology evidence="2">Single-pass type II membrane protein</topology>
    </subcellularLocation>
</comment>
<evidence type="ECO:0000256" key="6">
    <source>
        <dbReference type="ARBA" id="ARBA00022723"/>
    </source>
</evidence>
<dbReference type="WBParaSite" id="nRc.2.0.1.t31986-RA">
    <property type="protein sequence ID" value="nRc.2.0.1.t31986-RA"/>
    <property type="gene ID" value="nRc.2.0.1.g31986"/>
</dbReference>
<dbReference type="PANTHER" id="PTHR11742:SF6">
    <property type="entry name" value="MANNOSYL-OLIGOSACCHARIDE ALPHA-1,2-MANNOSIDASE IA-RELATED"/>
    <property type="match status" value="1"/>
</dbReference>
<evidence type="ECO:0000256" key="9">
    <source>
        <dbReference type="ARBA" id="ARBA00022968"/>
    </source>
</evidence>
<evidence type="ECO:0000256" key="14">
    <source>
        <dbReference type="ARBA" id="ARBA00023180"/>
    </source>
</evidence>
<evidence type="ECO:0000256" key="8">
    <source>
        <dbReference type="ARBA" id="ARBA00022837"/>
    </source>
</evidence>
<dbReference type="GO" id="GO:0005975">
    <property type="term" value="P:carbohydrate metabolic process"/>
    <property type="evidence" value="ECO:0007669"/>
    <property type="project" value="InterPro"/>
</dbReference>
<dbReference type="GO" id="GO:0006491">
    <property type="term" value="P:N-glycan processing"/>
    <property type="evidence" value="ECO:0007669"/>
    <property type="project" value="UniProtKB-ARBA"/>
</dbReference>
<dbReference type="GO" id="GO:0000139">
    <property type="term" value="C:Golgi membrane"/>
    <property type="evidence" value="ECO:0007669"/>
    <property type="project" value="UniProtKB-SubCell"/>
</dbReference>
<evidence type="ECO:0000256" key="4">
    <source>
        <dbReference type="ARBA" id="ARBA00007658"/>
    </source>
</evidence>
<evidence type="ECO:0000256" key="18">
    <source>
        <dbReference type="PIRSR" id="PIRSR601382-1"/>
    </source>
</evidence>
<feature type="region of interest" description="Disordered" evidence="22">
    <location>
        <begin position="642"/>
        <end position="664"/>
    </location>
</feature>
<feature type="binding site" evidence="19">
    <location>
        <position position="633"/>
    </location>
    <ligand>
        <name>Ca(2+)</name>
        <dbReference type="ChEBI" id="CHEBI:29108"/>
    </ligand>
</feature>
<evidence type="ECO:0000256" key="15">
    <source>
        <dbReference type="ARBA" id="ARBA00023295"/>
    </source>
</evidence>
<evidence type="ECO:0000256" key="11">
    <source>
        <dbReference type="ARBA" id="ARBA00023034"/>
    </source>
</evidence>
<evidence type="ECO:0000256" key="5">
    <source>
        <dbReference type="ARBA" id="ARBA00022692"/>
    </source>
</evidence>
<dbReference type="GO" id="GO:0005509">
    <property type="term" value="F:calcium ion binding"/>
    <property type="evidence" value="ECO:0007669"/>
    <property type="project" value="InterPro"/>
</dbReference>
<evidence type="ECO:0000313" key="25">
    <source>
        <dbReference type="WBParaSite" id="nRc.2.0.1.t31986-RA"/>
    </source>
</evidence>
<keyword evidence="13 20" id="KW-1015">Disulfide bond</keyword>
<dbReference type="InterPro" id="IPR012341">
    <property type="entry name" value="6hp_glycosidase-like_sf"/>
</dbReference>
<keyword evidence="24" id="KW-1185">Reference proteome</keyword>
<evidence type="ECO:0000256" key="19">
    <source>
        <dbReference type="PIRSR" id="PIRSR601382-2"/>
    </source>
</evidence>
<dbReference type="AlphaFoldDB" id="A0A915JZP7"/>
<feature type="transmembrane region" description="Helical" evidence="23">
    <location>
        <begin position="47"/>
        <end position="67"/>
    </location>
</feature>
<dbReference type="Gene3D" id="1.50.10.10">
    <property type="match status" value="1"/>
</dbReference>
<evidence type="ECO:0000256" key="3">
    <source>
        <dbReference type="ARBA" id="ARBA00004922"/>
    </source>
</evidence>
<evidence type="ECO:0000313" key="24">
    <source>
        <dbReference type="Proteomes" id="UP000887565"/>
    </source>
</evidence>
<evidence type="ECO:0000256" key="7">
    <source>
        <dbReference type="ARBA" id="ARBA00022801"/>
    </source>
</evidence>
<dbReference type="EC" id="3.2.1.-" evidence="21"/>
<evidence type="ECO:0000256" key="10">
    <source>
        <dbReference type="ARBA" id="ARBA00022989"/>
    </source>
</evidence>
<comment type="cofactor">
    <cofactor evidence="1 19">
        <name>Ca(2+)</name>
        <dbReference type="ChEBI" id="CHEBI:29108"/>
    </cofactor>
</comment>
<dbReference type="Proteomes" id="UP000887565">
    <property type="component" value="Unplaced"/>
</dbReference>
<reference evidence="25" key="1">
    <citation type="submission" date="2022-11" db="UniProtKB">
        <authorList>
            <consortium name="WormBaseParasite"/>
        </authorList>
    </citation>
    <scope>IDENTIFICATION</scope>
</reference>
<dbReference type="InterPro" id="IPR050749">
    <property type="entry name" value="Glycosyl_Hydrolase_47"/>
</dbReference>
<evidence type="ECO:0000256" key="21">
    <source>
        <dbReference type="RuleBase" id="RU361193"/>
    </source>
</evidence>
<sequence>MDIRPTLPFYIATAKAGKYNQPSQNPLINIARFFTCSGHGRGRCEKLFAFIGLTVFMFIFYCCLLYMSGDENLNNSDAKIAVNGGRMGGDSGLGDRLKALRNIIDGKDNIMSKQTPHIGGYNKNLLKHDAHDQLDREDPHLAHDRAKFRKKVDKDDAQIPKPKSGQEIEKLQADMAGEHSVDLEQENEFRRNMIKNMTIFAWDNYRKYAWGANELKPISKTAHHSSVFGSSLLGATLIDGLDTLYIMGLLDRFDEGRKWVEMSFNFKEARGDLSVFETNIRFVGGLLSCYALTKDELFKQKAEEVAKLLLPAFDTPTGIPYALINVQSGSAKNYGWASAGSSILSEFGTLNIEFDYLSIVTGNPKYSEKVKKVREMLNAIDKIDGFYMNYLNPKTGKWGSRHVSMGALGDSFYEYLLKSWLITNKRDVEGLKMYEEALQAFEKKLFFKSQKDGLFYIAEMKGSRIDHKFDHLACFASGMFALHAVNVQNDTAKKHWLEKAEELAHTCHESYIRAGTHLGPESFRFTNEFSAMTINDREKYFILRPEVVEAWFYLWRLTKNQKYRDWAWDAALSIEKYCKTEAGYSGIRNVYEPENVSQDDVQQSFFLAETLKYFYLIFSPDDVIPLDKWVFNTEAHPLPVRFADSDHAPNGPNSNINDNRIKKN</sequence>
<keyword evidence="10 23" id="KW-1133">Transmembrane helix</keyword>
<dbReference type="PRINTS" id="PR00747">
    <property type="entry name" value="GLYHDRLASE47"/>
</dbReference>
<comment type="similarity">
    <text evidence="4 21">Belongs to the glycosyl hydrolase 47 family.</text>
</comment>
<keyword evidence="11" id="KW-0333">Golgi apparatus</keyword>
<dbReference type="PANTHER" id="PTHR11742">
    <property type="entry name" value="MANNOSYL-OLIGOSACCHARIDE ALPHA-1,2-MANNOSIDASE-RELATED"/>
    <property type="match status" value="1"/>
</dbReference>
<comment type="pathway">
    <text evidence="3">Protein modification; protein glycosylation.</text>
</comment>
<dbReference type="Pfam" id="PF01532">
    <property type="entry name" value="Glyco_hydro_47"/>
    <property type="match status" value="1"/>
</dbReference>
<keyword evidence="7 21" id="KW-0378">Hydrolase</keyword>
<dbReference type="GO" id="GO:0004571">
    <property type="term" value="F:mannosyl-oligosaccharide 1,2-alpha-mannosidase activity"/>
    <property type="evidence" value="ECO:0007669"/>
    <property type="project" value="UniProtKB-EC"/>
</dbReference>
<evidence type="ECO:0000256" key="2">
    <source>
        <dbReference type="ARBA" id="ARBA00004323"/>
    </source>
</evidence>
<evidence type="ECO:0000256" key="12">
    <source>
        <dbReference type="ARBA" id="ARBA00023136"/>
    </source>
</evidence>
<dbReference type="FunFam" id="1.50.10.10:FF:000017">
    <property type="entry name" value="alpha-1,2-Mannosidase"/>
    <property type="match status" value="1"/>
</dbReference>
<dbReference type="SUPFAM" id="SSF48225">
    <property type="entry name" value="Seven-hairpin glycosidases"/>
    <property type="match status" value="1"/>
</dbReference>
<keyword evidence="5 23" id="KW-0812">Transmembrane</keyword>
<name>A0A915JZP7_ROMCU</name>
<evidence type="ECO:0000256" key="22">
    <source>
        <dbReference type="SAM" id="MobiDB-lite"/>
    </source>
</evidence>
<keyword evidence="14" id="KW-0325">Glycoprotein</keyword>
<comment type="catalytic activity">
    <reaction evidence="16">
        <text>N(4)-(alpha-D-Man-(1-&gt;2)-alpha-D-Man-(1-&gt;2)-alpha-D-Man-(1-&gt;3)-[alpha-D-Man-(1-&gt;3)-[alpha-D-Man-(1-&gt;2)-alpha-D-Man-(1-&gt;6)]-alpha-D-Man-(1-&gt;6)]-beta-D-Man-(1-&gt;4)-beta-D-GlcNAc-(1-&gt;4)-beta-D-GlcNAc)-L-asparaginyl-[protein] (N-glucan mannose isomer 8A1,2,3B1,3) + 3 H2O = N(4)-(alpha-D-Man-(1-&gt;3)-[alpha-D-Man-(1-&gt;3)-[alpha-D-Man-(1-&gt;6)]-alpha-D-Man-(1-&gt;6)]-beta-D-Man-(1-&gt;4)-beta-D-GlcNAc-(1-&gt;4)-beta-D-GlcNAc)-L-asparaginyl-[protein] (N-glucan mannose isomer 5A1,2) + 3 beta-D-mannose</text>
        <dbReference type="Rhea" id="RHEA:56028"/>
        <dbReference type="Rhea" id="RHEA-COMP:14358"/>
        <dbReference type="Rhea" id="RHEA-COMP:14367"/>
        <dbReference type="ChEBI" id="CHEBI:15377"/>
        <dbReference type="ChEBI" id="CHEBI:28563"/>
        <dbReference type="ChEBI" id="CHEBI:59087"/>
        <dbReference type="ChEBI" id="CHEBI:60628"/>
        <dbReference type="EC" id="3.2.1.113"/>
    </reaction>
</comment>
<organism evidence="24 25">
    <name type="scientific">Romanomermis culicivorax</name>
    <name type="common">Nematode worm</name>
    <dbReference type="NCBI Taxonomy" id="13658"/>
    <lineage>
        <taxon>Eukaryota</taxon>
        <taxon>Metazoa</taxon>
        <taxon>Ecdysozoa</taxon>
        <taxon>Nematoda</taxon>
        <taxon>Enoplea</taxon>
        <taxon>Dorylaimia</taxon>
        <taxon>Mermithida</taxon>
        <taxon>Mermithoidea</taxon>
        <taxon>Mermithidae</taxon>
        <taxon>Romanomermis</taxon>
    </lineage>
</organism>
<evidence type="ECO:0000256" key="23">
    <source>
        <dbReference type="SAM" id="Phobius"/>
    </source>
</evidence>
<feature type="disulfide bond" evidence="20">
    <location>
        <begin position="474"/>
        <end position="507"/>
    </location>
</feature>
<keyword evidence="9" id="KW-0735">Signal-anchor</keyword>
<feature type="active site" description="Proton donor" evidence="18">
    <location>
        <position position="521"/>
    </location>
</feature>
<evidence type="ECO:0000256" key="17">
    <source>
        <dbReference type="ARBA" id="ARBA00048605"/>
    </source>
</evidence>
<evidence type="ECO:0000256" key="13">
    <source>
        <dbReference type="ARBA" id="ARBA00023157"/>
    </source>
</evidence>
<keyword evidence="8 19" id="KW-0106">Calcium</keyword>
<dbReference type="InterPro" id="IPR001382">
    <property type="entry name" value="Glyco_hydro_47"/>
</dbReference>
<dbReference type="InterPro" id="IPR036026">
    <property type="entry name" value="Seven-hairpin_glycosidases"/>
</dbReference>
<proteinExistence type="inferred from homology"/>
<dbReference type="GO" id="GO:0005783">
    <property type="term" value="C:endoplasmic reticulum"/>
    <property type="evidence" value="ECO:0007669"/>
    <property type="project" value="TreeGrafter"/>
</dbReference>
<evidence type="ECO:0000256" key="20">
    <source>
        <dbReference type="PIRSR" id="PIRSR601382-3"/>
    </source>
</evidence>
<dbReference type="OMA" id="DTCVWAY"/>
<comment type="catalytic activity">
    <reaction evidence="17">
        <text>N(4)-(alpha-D-Man-(1-&gt;2)-alpha-D-Man-(1-&gt;2)-alpha-D-Man-(1-&gt;3)-[alpha-D-Man-(1-&gt;2)-alpha-D-Man-(1-&gt;3)-[alpha-D-Man-(1-&gt;2)-alpha-D-Man-(1-&gt;6)]-alpha-D-Man-(1-&gt;6)]-beta-D-Man-(1-&gt;4)-beta-D-GlcNAc-(1-&gt;4)-beta-D-GlcNAc)-L-asparaginyl-[protein] (N-glucan mannose isomer 9A1,2,3B1,2,3) + 4 H2O = N(4)-(alpha-D-Man-(1-&gt;3)-[alpha-D-Man-(1-&gt;3)-[alpha-D-Man-(1-&gt;6)]-alpha-D-Man-(1-&gt;6)]-beta-D-Man-(1-&gt;4)-beta-D-GlcNAc-(1-&gt;4)-beta-D-GlcNAc)-L-asparaginyl-[protein] (N-glucan mannose isomer 5A1,2) + 4 beta-D-mannose</text>
        <dbReference type="Rhea" id="RHEA:56008"/>
        <dbReference type="Rhea" id="RHEA-COMP:14356"/>
        <dbReference type="Rhea" id="RHEA-COMP:14367"/>
        <dbReference type="ChEBI" id="CHEBI:15377"/>
        <dbReference type="ChEBI" id="CHEBI:28563"/>
        <dbReference type="ChEBI" id="CHEBI:59087"/>
        <dbReference type="ChEBI" id="CHEBI:139493"/>
        <dbReference type="EC" id="3.2.1.113"/>
    </reaction>
</comment>